<keyword evidence="5 6" id="KW-0694">RNA-binding</keyword>
<name>A0A401G3K9_9BACT</name>
<evidence type="ECO:0000256" key="1">
    <source>
        <dbReference type="ARBA" id="ARBA00022694"/>
    </source>
</evidence>
<dbReference type="InterPro" id="IPR000100">
    <property type="entry name" value="RNase_P"/>
</dbReference>
<dbReference type="SUPFAM" id="SSF54211">
    <property type="entry name" value="Ribosomal protein S5 domain 2-like"/>
    <property type="match status" value="1"/>
</dbReference>
<evidence type="ECO:0000256" key="2">
    <source>
        <dbReference type="ARBA" id="ARBA00022722"/>
    </source>
</evidence>
<dbReference type="Pfam" id="PF00825">
    <property type="entry name" value="Ribonuclease_P"/>
    <property type="match status" value="1"/>
</dbReference>
<keyword evidence="2 6" id="KW-0540">Nuclease</keyword>
<keyword evidence="3 6" id="KW-0255">Endonuclease</keyword>
<dbReference type="InterPro" id="IPR020568">
    <property type="entry name" value="Ribosomal_Su5_D2-typ_SF"/>
</dbReference>
<dbReference type="Gene3D" id="3.30.230.10">
    <property type="match status" value="1"/>
</dbReference>
<dbReference type="PANTHER" id="PTHR33992:SF1">
    <property type="entry name" value="RIBONUCLEASE P PROTEIN COMPONENT"/>
    <property type="match status" value="1"/>
</dbReference>
<dbReference type="NCBIfam" id="TIGR00188">
    <property type="entry name" value="rnpA"/>
    <property type="match status" value="1"/>
</dbReference>
<dbReference type="EC" id="3.1.26.5" evidence="6 7"/>
<comment type="catalytic activity">
    <reaction evidence="6">
        <text>Endonucleolytic cleavage of RNA, removing 5'-extranucleotides from tRNA precursor.</text>
        <dbReference type="EC" id="3.1.26.5"/>
    </reaction>
</comment>
<reference evidence="9" key="2">
    <citation type="submission" date="2019-01" db="EMBL/GenBank/DDBJ databases">
        <title>Genome sequence of Desulfonema ishimotonii strain Tokyo 01.</title>
        <authorList>
            <person name="Fukui M."/>
        </authorList>
    </citation>
    <scope>NUCLEOTIDE SEQUENCE [LARGE SCALE GENOMIC DNA]</scope>
    <source>
        <strain evidence="9">Tokyo 01</strain>
    </source>
</reference>
<comment type="subunit">
    <text evidence="6">Consists of a catalytic RNA component (M1 or rnpB) and a protein subunit.</text>
</comment>
<evidence type="ECO:0000313" key="9">
    <source>
        <dbReference type="Proteomes" id="UP000288096"/>
    </source>
</evidence>
<evidence type="ECO:0000256" key="7">
    <source>
        <dbReference type="NCBIfam" id="TIGR00188"/>
    </source>
</evidence>
<comment type="caution">
    <text evidence="8">The sequence shown here is derived from an EMBL/GenBank/DDBJ whole genome shotgun (WGS) entry which is preliminary data.</text>
</comment>
<evidence type="ECO:0000256" key="4">
    <source>
        <dbReference type="ARBA" id="ARBA00022801"/>
    </source>
</evidence>
<evidence type="ECO:0000256" key="5">
    <source>
        <dbReference type="ARBA" id="ARBA00022884"/>
    </source>
</evidence>
<dbReference type="HAMAP" id="MF_00227">
    <property type="entry name" value="RNase_P"/>
    <property type="match status" value="1"/>
</dbReference>
<dbReference type="Proteomes" id="UP000288096">
    <property type="component" value="Unassembled WGS sequence"/>
</dbReference>
<dbReference type="AlphaFoldDB" id="A0A401G3K9"/>
<dbReference type="InterPro" id="IPR014721">
    <property type="entry name" value="Ribsml_uS5_D2-typ_fold_subgr"/>
</dbReference>
<evidence type="ECO:0000256" key="6">
    <source>
        <dbReference type="HAMAP-Rule" id="MF_00227"/>
    </source>
</evidence>
<comment type="similarity">
    <text evidence="6">Belongs to the RnpA family.</text>
</comment>
<protein>
    <recommendedName>
        <fullName evidence="6 7">Ribonuclease P protein component</fullName>
        <shortName evidence="6">RNase P protein</shortName>
        <shortName evidence="6">RNaseP protein</shortName>
        <ecNumber evidence="6 7">3.1.26.5</ecNumber>
    </recommendedName>
    <alternativeName>
        <fullName evidence="6">Protein C5</fullName>
    </alternativeName>
</protein>
<dbReference type="PANTHER" id="PTHR33992">
    <property type="entry name" value="RIBONUCLEASE P PROTEIN COMPONENT"/>
    <property type="match status" value="1"/>
</dbReference>
<gene>
    <name evidence="6" type="primary">rnpA</name>
    <name evidence="8" type="ORF">DENIS_4802</name>
</gene>
<reference evidence="9" key="1">
    <citation type="submission" date="2017-11" db="EMBL/GenBank/DDBJ databases">
        <authorList>
            <person name="Watanabe M."/>
            <person name="Kojima H."/>
        </authorList>
    </citation>
    <scope>NUCLEOTIDE SEQUENCE [LARGE SCALE GENOMIC DNA]</scope>
    <source>
        <strain evidence="9">Tokyo 01</strain>
    </source>
</reference>
<keyword evidence="4 6" id="KW-0378">Hydrolase</keyword>
<keyword evidence="9" id="KW-1185">Reference proteome</keyword>
<dbReference type="GO" id="GO:0042781">
    <property type="term" value="F:3'-tRNA processing endoribonuclease activity"/>
    <property type="evidence" value="ECO:0007669"/>
    <property type="project" value="TreeGrafter"/>
</dbReference>
<evidence type="ECO:0000313" key="8">
    <source>
        <dbReference type="EMBL" id="GBC63804.1"/>
    </source>
</evidence>
<proteinExistence type="inferred from homology"/>
<evidence type="ECO:0000256" key="3">
    <source>
        <dbReference type="ARBA" id="ARBA00022759"/>
    </source>
</evidence>
<dbReference type="GO" id="GO:0001682">
    <property type="term" value="P:tRNA 5'-leader removal"/>
    <property type="evidence" value="ECO:0007669"/>
    <property type="project" value="UniProtKB-UniRule"/>
</dbReference>
<dbReference type="RefSeq" id="WP_231714582.1">
    <property type="nucleotide sequence ID" value="NZ_BEXT01000001.1"/>
</dbReference>
<accession>A0A401G3K9</accession>
<sequence length="116" mass="13383">MDYSFPKADRILRRSEFLRLSRSGKKLHSRYFIANILPGKSDRTRLGITVTKKVGNAVTRNRLKRLSREFFRLNRQNITGNRDISIIVKKQAAALSTDHFFEHLENIFGKISGGGY</sequence>
<keyword evidence="1 6" id="KW-0819">tRNA processing</keyword>
<dbReference type="GO" id="GO:0000049">
    <property type="term" value="F:tRNA binding"/>
    <property type="evidence" value="ECO:0007669"/>
    <property type="project" value="UniProtKB-UniRule"/>
</dbReference>
<organism evidence="8 9">
    <name type="scientific">Desulfonema ishimotonii</name>
    <dbReference type="NCBI Taxonomy" id="45657"/>
    <lineage>
        <taxon>Bacteria</taxon>
        <taxon>Pseudomonadati</taxon>
        <taxon>Thermodesulfobacteriota</taxon>
        <taxon>Desulfobacteria</taxon>
        <taxon>Desulfobacterales</taxon>
        <taxon>Desulfococcaceae</taxon>
        <taxon>Desulfonema</taxon>
    </lineage>
</organism>
<comment type="function">
    <text evidence="6">RNaseP catalyzes the removal of the 5'-leader sequence from pre-tRNA to produce the mature 5'-terminus. It can also cleave other RNA substrates such as 4.5S RNA. The protein component plays an auxiliary but essential role in vivo by binding to the 5'-leader sequence and broadening the substrate specificity of the ribozyme.</text>
</comment>
<dbReference type="EMBL" id="BEXT01000001">
    <property type="protein sequence ID" value="GBC63804.1"/>
    <property type="molecule type" value="Genomic_DNA"/>
</dbReference>
<dbReference type="GO" id="GO:0030677">
    <property type="term" value="C:ribonuclease P complex"/>
    <property type="evidence" value="ECO:0007669"/>
    <property type="project" value="TreeGrafter"/>
</dbReference>
<dbReference type="GO" id="GO:0004526">
    <property type="term" value="F:ribonuclease P activity"/>
    <property type="evidence" value="ECO:0007669"/>
    <property type="project" value="UniProtKB-UniRule"/>
</dbReference>